<evidence type="ECO:0000256" key="1">
    <source>
        <dbReference type="SAM" id="SignalP"/>
    </source>
</evidence>
<dbReference type="Proteomes" id="UP000468591">
    <property type="component" value="Unassembled WGS sequence"/>
</dbReference>
<gene>
    <name evidence="2" type="ORF">GV827_00805</name>
</gene>
<sequence>MLRVSALALILNASGALADMDLRFDEGAPKDRFTLTNSDTCPLPAMELTIDLSTAPAGLIFDVTGSGAGVQVYQPFELVAGAEHLSRTPVVLDGDTAIVLSLTGLGPGQSVAFTIDVDDTGGESETIVSGSEIAGATLRAALSDQTLEARMGTDANATIPLAACTS</sequence>
<name>A0A6P0C689_9RHOB</name>
<dbReference type="EMBL" id="JAABNT010000001">
    <property type="protein sequence ID" value="NEK20940.1"/>
    <property type="molecule type" value="Genomic_DNA"/>
</dbReference>
<dbReference type="AlphaFoldDB" id="A0A6P0C689"/>
<evidence type="ECO:0000313" key="2">
    <source>
        <dbReference type="EMBL" id="NEK20940.1"/>
    </source>
</evidence>
<organism evidence="2 3">
    <name type="scientific">Sulfitobacter sediminilitoris</name>
    <dbReference type="NCBI Taxonomy" id="2698830"/>
    <lineage>
        <taxon>Bacteria</taxon>
        <taxon>Pseudomonadati</taxon>
        <taxon>Pseudomonadota</taxon>
        <taxon>Alphaproteobacteria</taxon>
        <taxon>Rhodobacterales</taxon>
        <taxon>Roseobacteraceae</taxon>
        <taxon>Sulfitobacter</taxon>
    </lineage>
</organism>
<protein>
    <submittedName>
        <fullName evidence="2">Aggregation factor core</fullName>
    </submittedName>
</protein>
<feature type="signal peptide" evidence="1">
    <location>
        <begin position="1"/>
        <end position="18"/>
    </location>
</feature>
<keyword evidence="3" id="KW-1185">Reference proteome</keyword>
<feature type="chain" id="PRO_5026960092" evidence="1">
    <location>
        <begin position="19"/>
        <end position="166"/>
    </location>
</feature>
<comment type="caution">
    <text evidence="2">The sequence shown here is derived from an EMBL/GenBank/DDBJ whole genome shotgun (WGS) entry which is preliminary data.</text>
</comment>
<reference evidence="2 3" key="1">
    <citation type="submission" date="2020-01" db="EMBL/GenBank/DDBJ databases">
        <title>Sulfitobacter sediminilitoris sp. nov., isolated from a tidal flat.</title>
        <authorList>
            <person name="Park S."/>
            <person name="Yoon J.-H."/>
        </authorList>
    </citation>
    <scope>NUCLEOTIDE SEQUENCE [LARGE SCALE GENOMIC DNA]</scope>
    <source>
        <strain evidence="2 3">JBTF-M27</strain>
    </source>
</reference>
<accession>A0A6P0C689</accession>
<evidence type="ECO:0000313" key="3">
    <source>
        <dbReference type="Proteomes" id="UP000468591"/>
    </source>
</evidence>
<proteinExistence type="predicted"/>
<keyword evidence="1" id="KW-0732">Signal</keyword>
<dbReference type="RefSeq" id="WP_164351791.1">
    <property type="nucleotide sequence ID" value="NZ_JAABNT010000001.1"/>
</dbReference>